<evidence type="ECO:0000313" key="2">
    <source>
        <dbReference type="Proteomes" id="UP001497535"/>
    </source>
</evidence>
<sequence length="276" mass="30151">MNLFRFIVAKTLFSTSILRFIFVVFLMGNGALSGSRSSSNRGSQRKLVENLRRNNFVTKDRAISALLAVDRANFAPTRPYDDMPQYIGYGATISAPHMHAIALEHLVDVIGDGSHVLDIGSGSGYLSACFAKLVGPRGKVIGVDHIEELGNYLFLDKNFLFSVNTSIVNVRKQNADLLSSGRLHLFVADGRLGWPAAAPYQAIHVGAASEVLPRILIDQLAPGGRMVIPVGAYNQQFLQIDKMPNGDIVRRNLADVKYVPLTARALQMNGETATMH</sequence>
<evidence type="ECO:0000313" key="1">
    <source>
        <dbReference type="EMBL" id="CAK5087399.1"/>
    </source>
</evidence>
<organism evidence="1 2">
    <name type="scientific">Meloidogyne enterolobii</name>
    <name type="common">Root-knot nematode worm</name>
    <name type="synonym">Meloidogyne mayaguensis</name>
    <dbReference type="NCBI Taxonomy" id="390850"/>
    <lineage>
        <taxon>Eukaryota</taxon>
        <taxon>Metazoa</taxon>
        <taxon>Ecdysozoa</taxon>
        <taxon>Nematoda</taxon>
        <taxon>Chromadorea</taxon>
        <taxon>Rhabditida</taxon>
        <taxon>Tylenchina</taxon>
        <taxon>Tylenchomorpha</taxon>
        <taxon>Tylenchoidea</taxon>
        <taxon>Meloidogynidae</taxon>
        <taxon>Meloidogyninae</taxon>
        <taxon>Meloidogyne</taxon>
    </lineage>
</organism>
<protein>
    <submittedName>
        <fullName evidence="1">Uncharacterized protein</fullName>
    </submittedName>
</protein>
<reference evidence="1" key="1">
    <citation type="submission" date="2023-11" db="EMBL/GenBank/DDBJ databases">
        <authorList>
            <person name="Poullet M."/>
        </authorList>
    </citation>
    <scope>NUCLEOTIDE SEQUENCE</scope>
    <source>
        <strain evidence="1">E1834</strain>
    </source>
</reference>
<proteinExistence type="predicted"/>
<comment type="caution">
    <text evidence="1">The sequence shown here is derived from an EMBL/GenBank/DDBJ whole genome shotgun (WGS) entry which is preliminary data.</text>
</comment>
<dbReference type="Proteomes" id="UP001497535">
    <property type="component" value="Unassembled WGS sequence"/>
</dbReference>
<accession>A0ACB1A812</accession>
<keyword evidence="2" id="KW-1185">Reference proteome</keyword>
<name>A0ACB1A812_MELEN</name>
<dbReference type="EMBL" id="CAVMJV010000064">
    <property type="protein sequence ID" value="CAK5087399.1"/>
    <property type="molecule type" value="Genomic_DNA"/>
</dbReference>
<gene>
    <name evidence="1" type="ORF">MENTE1834_LOCUS34963</name>
</gene>